<feature type="binding site" evidence="6">
    <location>
        <position position="206"/>
    </location>
    <ligand>
        <name>substrate</name>
    </ligand>
</feature>
<evidence type="ECO:0000256" key="7">
    <source>
        <dbReference type="PIRSR" id="PIRSR613078-3"/>
    </source>
</evidence>
<feature type="domain" description="XPC-binding" evidence="8">
    <location>
        <begin position="41"/>
        <end position="98"/>
    </location>
</feature>
<dbReference type="Proteomes" id="UP000186817">
    <property type="component" value="Unassembled WGS sequence"/>
</dbReference>
<dbReference type="GO" id="GO:0006096">
    <property type="term" value="P:glycolytic process"/>
    <property type="evidence" value="ECO:0007669"/>
    <property type="project" value="UniProtKB-KW"/>
</dbReference>
<dbReference type="OrthoDB" id="413958at2759"/>
<dbReference type="PANTHER" id="PTHR11931">
    <property type="entry name" value="PHOSPHOGLYCERATE MUTASE"/>
    <property type="match status" value="1"/>
</dbReference>
<dbReference type="EC" id="5.4.2.11" evidence="3"/>
<sequence>MVAGNPQQNASKSYKLPLRLAQVLQGIEQSHPEIAQDNSEERFNQLAAMVAGNPQQNASKSYKLPLRLAQVLQGIEQSHPEIAQAIQENPEAFMRLLQVTPGGGQEETRSVQYTRNPNLTEPTPGPLAVAAMAASNGYASGSPGERIAKVVFVRHGESQGNAKNVYTGWDDTPLSVRGEQEAEEVGLCLKARGLKFDAVFTSALQRAIKTAELATRVSGNTSAPIDKSWRLNARHSGGLQGLTQAEAVALYGESNVTHWRSSYDVLPACVDREDPRHPANDSKYADVPPEQLPPGGESLACTVRRVVPHWQEKIVPRIRAGESVLVAAHKNSLRALWKYLENVPDEDALDIKMMPASAPLAMEFKVPAVGSDLVFVQKYSLNAPTFNPKVPVDTKTTNKVFFLRHSESLGNAKGIYGGWEDAALSLKGEQQSVQAGILLKDQGVRLDHVFTSVLQRSVRTAELVCNASDNAGIPNKAAWQLNPSHSGVLQGLTEKEAIDMYGEARVKHWRGSDDVLPECVDKTDPRHPANDRLYKDVPPEELPGGESLTITAARVIPYWTKTILPLLTGQKSILVVAHRDSLRVLFGHIEGTEASSVFDGTSQTAPLCFDFSDDGTFVKRYSLSTLSPELGLSPSRLGLTRFHNQPGSQYKKIGEVVFLRHGESECNLKEQFTGWEDSGMTPKGVMQAKKAGRFLKDHGFKFDVVFTSVLSRAIESATYICEESNNTHAPVVKHWCLNARHPGVLQGLTKHQAIVLYGKEKVNIWRGSYDVMPECVGLDDVRHPVNNPLYAGIPKTELPPGGESLARTVDRIVPYWRKCIAPRIMSGESVLVVGHKNSLKALFMYLEDTSEHDMFDVKPVSTTAPLVMEFGMCEFSGRLMILRKYFVKHTLEEGLAQSRCMDGSFHK</sequence>
<keyword evidence="10" id="KW-1185">Reference proteome</keyword>
<gene>
    <name evidence="9" type="primary">gpmA</name>
    <name evidence="9" type="ORF">AK812_SmicGene2554</name>
</gene>
<feature type="binding site" evidence="6">
    <location>
        <begin position="167"/>
        <end position="168"/>
    </location>
    <ligand>
        <name>substrate</name>
    </ligand>
</feature>
<keyword evidence="4" id="KW-0324">Glycolysis</keyword>
<evidence type="ECO:0000313" key="9">
    <source>
        <dbReference type="EMBL" id="OLQ13432.1"/>
    </source>
</evidence>
<evidence type="ECO:0000256" key="2">
    <source>
        <dbReference type="ARBA" id="ARBA00006717"/>
    </source>
</evidence>
<organism evidence="9 10">
    <name type="scientific">Symbiodinium microadriaticum</name>
    <name type="common">Dinoflagellate</name>
    <name type="synonym">Zooxanthella microadriatica</name>
    <dbReference type="NCBI Taxonomy" id="2951"/>
    <lineage>
        <taxon>Eukaryota</taxon>
        <taxon>Sar</taxon>
        <taxon>Alveolata</taxon>
        <taxon>Dinophyceae</taxon>
        <taxon>Suessiales</taxon>
        <taxon>Symbiodiniaceae</taxon>
        <taxon>Symbiodinium</taxon>
    </lineage>
</organism>
<dbReference type="Gene3D" id="1.10.10.540">
    <property type="entry name" value="XPC-binding domain"/>
    <property type="match status" value="1"/>
</dbReference>
<comment type="caution">
    <text evidence="9">The sequence shown here is derived from an EMBL/GenBank/DDBJ whole genome shotgun (WGS) entry which is preliminary data.</text>
</comment>
<feature type="site" description="Transition state stabilizer" evidence="7">
    <location>
        <position position="329"/>
    </location>
</feature>
<evidence type="ECO:0000256" key="6">
    <source>
        <dbReference type="PIRSR" id="PIRSR613078-2"/>
    </source>
</evidence>
<comment type="catalytic activity">
    <reaction evidence="1">
        <text>(2R)-2-phosphoglycerate = (2R)-3-phosphoglycerate</text>
        <dbReference type="Rhea" id="RHEA:15901"/>
        <dbReference type="ChEBI" id="CHEBI:58272"/>
        <dbReference type="ChEBI" id="CHEBI:58289"/>
        <dbReference type="EC" id="5.4.2.11"/>
    </reaction>
</comment>
<dbReference type="Gene3D" id="3.40.50.1240">
    <property type="entry name" value="Phosphoglycerate mutase-like"/>
    <property type="match status" value="3"/>
</dbReference>
<reference evidence="9 10" key="1">
    <citation type="submission" date="2016-02" db="EMBL/GenBank/DDBJ databases">
        <title>Genome analysis of coral dinoflagellate symbionts highlights evolutionary adaptations to a symbiotic lifestyle.</title>
        <authorList>
            <person name="Aranda M."/>
            <person name="Li Y."/>
            <person name="Liew Y.J."/>
            <person name="Baumgarten S."/>
            <person name="Simakov O."/>
            <person name="Wilson M."/>
            <person name="Piel J."/>
            <person name="Ashoor H."/>
            <person name="Bougouffa S."/>
            <person name="Bajic V.B."/>
            <person name="Ryu T."/>
            <person name="Ravasi T."/>
            <person name="Bayer T."/>
            <person name="Micklem G."/>
            <person name="Kim H."/>
            <person name="Bhak J."/>
            <person name="Lajeunesse T.C."/>
            <person name="Voolstra C.R."/>
        </authorList>
    </citation>
    <scope>NUCLEOTIDE SEQUENCE [LARGE SCALE GENOMIC DNA]</scope>
    <source>
        <strain evidence="9 10">CCMP2467</strain>
    </source>
</reference>
<evidence type="ECO:0000256" key="5">
    <source>
        <dbReference type="ARBA" id="ARBA00023235"/>
    </source>
</evidence>
<comment type="similarity">
    <text evidence="2">Belongs to the phosphoglycerate mutase family. BPG-dependent PGAM subfamily.</text>
</comment>
<dbReference type="SMART" id="SM00855">
    <property type="entry name" value="PGAM"/>
    <property type="match status" value="3"/>
</dbReference>
<evidence type="ECO:0000313" key="10">
    <source>
        <dbReference type="Proteomes" id="UP000186817"/>
    </source>
</evidence>
<dbReference type="GO" id="GO:0004619">
    <property type="term" value="F:phosphoglycerate mutase activity"/>
    <property type="evidence" value="ECO:0007669"/>
    <property type="project" value="UniProtKB-EC"/>
</dbReference>
<dbReference type="NCBIfam" id="TIGR01258">
    <property type="entry name" value="pgm_1"/>
    <property type="match status" value="3"/>
</dbReference>
<evidence type="ECO:0000256" key="1">
    <source>
        <dbReference type="ARBA" id="ARBA00000380"/>
    </source>
</evidence>
<dbReference type="InterPro" id="IPR005952">
    <property type="entry name" value="Phosphogly_mut1"/>
</dbReference>
<dbReference type="Pfam" id="PF00300">
    <property type="entry name" value="His_Phos_1"/>
    <property type="match status" value="4"/>
</dbReference>
<dbReference type="SUPFAM" id="SSF53254">
    <property type="entry name" value="Phosphoglycerate mutase-like"/>
    <property type="match status" value="3"/>
</dbReference>
<dbReference type="SUPFAM" id="SSF101238">
    <property type="entry name" value="XPC-binding domain"/>
    <property type="match status" value="1"/>
</dbReference>
<dbReference type="Pfam" id="PF09280">
    <property type="entry name" value="XPC-binding"/>
    <property type="match status" value="1"/>
</dbReference>
<dbReference type="InterPro" id="IPR036353">
    <property type="entry name" value="XPC-bd_sf"/>
</dbReference>
<keyword evidence="5" id="KW-0413">Isomerase</keyword>
<dbReference type="FunFam" id="3.40.50.1240:FF:000003">
    <property type="entry name" value="2,3-bisphosphoglycerate-dependent phosphoglycerate mutase"/>
    <property type="match status" value="3"/>
</dbReference>
<dbReference type="HAMAP" id="MF_01039">
    <property type="entry name" value="PGAM_GpmA"/>
    <property type="match status" value="2"/>
</dbReference>
<name>A0A1Q9F1G1_SYMMI</name>
<dbReference type="EMBL" id="LSRX01000028">
    <property type="protein sequence ID" value="OLQ13432.1"/>
    <property type="molecule type" value="Genomic_DNA"/>
</dbReference>
<feature type="binding site" evidence="6">
    <location>
        <begin position="154"/>
        <end position="161"/>
    </location>
    <ligand>
        <name>substrate</name>
    </ligand>
</feature>
<dbReference type="InterPro" id="IPR029033">
    <property type="entry name" value="His_PPase_superfam"/>
</dbReference>
<protein>
    <recommendedName>
        <fullName evidence="3">phosphoglycerate mutase (2,3-diphosphoglycerate-dependent)</fullName>
        <ecNumber evidence="3">5.4.2.11</ecNumber>
    </recommendedName>
</protein>
<accession>A0A1Q9F1G1</accession>
<dbReference type="AlphaFoldDB" id="A0A1Q9F1G1"/>
<evidence type="ECO:0000259" key="8">
    <source>
        <dbReference type="Pfam" id="PF09280"/>
    </source>
</evidence>
<dbReference type="InterPro" id="IPR015360">
    <property type="entry name" value="XPC-bd"/>
</dbReference>
<dbReference type="CDD" id="cd07067">
    <property type="entry name" value="HP_PGM_like"/>
    <property type="match status" value="3"/>
</dbReference>
<dbReference type="InterPro" id="IPR013078">
    <property type="entry name" value="His_Pase_superF_clade-1"/>
</dbReference>
<dbReference type="GO" id="GO:0003684">
    <property type="term" value="F:damaged DNA binding"/>
    <property type="evidence" value="ECO:0007669"/>
    <property type="project" value="InterPro"/>
</dbReference>
<evidence type="ECO:0000256" key="3">
    <source>
        <dbReference type="ARBA" id="ARBA00012028"/>
    </source>
</evidence>
<dbReference type="GO" id="GO:0006289">
    <property type="term" value="P:nucleotide-excision repair"/>
    <property type="evidence" value="ECO:0007669"/>
    <property type="project" value="InterPro"/>
</dbReference>
<proteinExistence type="inferred from homology"/>
<evidence type="ECO:0000256" key="4">
    <source>
        <dbReference type="ARBA" id="ARBA00023152"/>
    </source>
</evidence>
<dbReference type="GO" id="GO:0043161">
    <property type="term" value="P:proteasome-mediated ubiquitin-dependent protein catabolic process"/>
    <property type="evidence" value="ECO:0007669"/>
    <property type="project" value="InterPro"/>
</dbReference>